<dbReference type="OMA" id="MDVSYEG"/>
<gene>
    <name evidence="2" type="ORF">EV44_g5616</name>
</gene>
<comment type="caution">
    <text evidence="2">The sequence shown here is derived from an EMBL/GenBank/DDBJ whole genome shotgun (WGS) entry which is preliminary data.</text>
</comment>
<dbReference type="PANTHER" id="PTHR40635">
    <property type="match status" value="1"/>
</dbReference>
<protein>
    <submittedName>
        <fullName evidence="2">Uncharacterized protein</fullName>
    </submittedName>
</protein>
<dbReference type="Proteomes" id="UP000030854">
    <property type="component" value="Unassembled WGS sequence"/>
</dbReference>
<evidence type="ECO:0000313" key="3">
    <source>
        <dbReference type="Proteomes" id="UP000030854"/>
    </source>
</evidence>
<evidence type="ECO:0000256" key="1">
    <source>
        <dbReference type="SAM" id="MobiDB-lite"/>
    </source>
</evidence>
<reference evidence="2 3" key="1">
    <citation type="journal article" date="2014" name="BMC Genomics">
        <title>Adaptive genomic structural variation in the grape powdery mildew pathogen, Erysiphe necator.</title>
        <authorList>
            <person name="Jones L."/>
            <person name="Riaz S."/>
            <person name="Morales-Cruz A."/>
            <person name="Amrine K.C."/>
            <person name="McGuire B."/>
            <person name="Gubler W.D."/>
            <person name="Walker M.A."/>
            <person name="Cantu D."/>
        </authorList>
    </citation>
    <scope>NUCLEOTIDE SEQUENCE [LARGE SCALE GENOMIC DNA]</scope>
    <source>
        <strain evidence="3">c</strain>
    </source>
</reference>
<evidence type="ECO:0000313" key="2">
    <source>
        <dbReference type="EMBL" id="KHJ31323.1"/>
    </source>
</evidence>
<keyword evidence="3" id="KW-1185">Reference proteome</keyword>
<dbReference type="AlphaFoldDB" id="A0A0B1NZF0"/>
<feature type="compositionally biased region" description="Low complexity" evidence="1">
    <location>
        <begin position="145"/>
        <end position="154"/>
    </location>
</feature>
<feature type="region of interest" description="Disordered" evidence="1">
    <location>
        <begin position="130"/>
        <end position="176"/>
    </location>
</feature>
<dbReference type="HOGENOM" id="CLU_066070_0_0_1"/>
<organism evidence="2 3">
    <name type="scientific">Uncinula necator</name>
    <name type="common">Grape powdery mildew</name>
    <dbReference type="NCBI Taxonomy" id="52586"/>
    <lineage>
        <taxon>Eukaryota</taxon>
        <taxon>Fungi</taxon>
        <taxon>Dikarya</taxon>
        <taxon>Ascomycota</taxon>
        <taxon>Pezizomycotina</taxon>
        <taxon>Leotiomycetes</taxon>
        <taxon>Erysiphales</taxon>
        <taxon>Erysiphaceae</taxon>
        <taxon>Erysiphe</taxon>
    </lineage>
</organism>
<dbReference type="EMBL" id="JNVN01002994">
    <property type="protein sequence ID" value="KHJ31323.1"/>
    <property type="molecule type" value="Genomic_DNA"/>
</dbReference>
<proteinExistence type="predicted"/>
<accession>A0A0B1NZF0</accession>
<name>A0A0B1NZF0_UNCNE</name>
<sequence length="234" mass="26481">MAPIRRYVRITKYSVLECRIFLDNPNLGESWLSNPRTEILPRVMKSVFPLITPKLREEYERSKNKSTKKSRIKDIVVEGDSTEDDIACDVDIPSINIENEECNGSNLCLHELPEASKNDWTSSLDQSAVDLGQQEKRKRTRDARSLGSSSSDVESSCKKPKNQDSSGSEEELEDKKMEIRTTYEGFTIYGRVLCLIVKRRDGSGKASSEPIGQATMENWISSTQLPLENEELAK</sequence>
<dbReference type="PANTHER" id="PTHR40635:SF1">
    <property type="match status" value="1"/>
</dbReference>